<dbReference type="InterPro" id="IPR001910">
    <property type="entry name" value="Inosine/uridine_hydrolase_dom"/>
</dbReference>
<feature type="compositionally biased region" description="Basic and acidic residues" evidence="4">
    <location>
        <begin position="347"/>
        <end position="360"/>
    </location>
</feature>
<dbReference type="InParanoid" id="A0A1Y2BMJ0"/>
<evidence type="ECO:0000256" key="3">
    <source>
        <dbReference type="ARBA" id="ARBA00023295"/>
    </source>
</evidence>
<dbReference type="Proteomes" id="UP000193986">
    <property type="component" value="Unassembled WGS sequence"/>
</dbReference>
<protein>
    <submittedName>
        <fullName evidence="6">Putative hydrolase</fullName>
    </submittedName>
</protein>
<evidence type="ECO:0000256" key="4">
    <source>
        <dbReference type="SAM" id="MobiDB-lite"/>
    </source>
</evidence>
<evidence type="ECO:0000313" key="6">
    <source>
        <dbReference type="EMBL" id="ORY35375.1"/>
    </source>
</evidence>
<keyword evidence="3" id="KW-0326">Glycosidase</keyword>
<feature type="compositionally biased region" description="Basic and acidic residues" evidence="4">
    <location>
        <begin position="325"/>
        <end position="340"/>
    </location>
</feature>
<evidence type="ECO:0000313" key="7">
    <source>
        <dbReference type="Proteomes" id="UP000193986"/>
    </source>
</evidence>
<dbReference type="AlphaFoldDB" id="A0A1Y2BMJ0"/>
<dbReference type="GO" id="GO:0008477">
    <property type="term" value="F:purine nucleosidase activity"/>
    <property type="evidence" value="ECO:0007669"/>
    <property type="project" value="TreeGrafter"/>
</dbReference>
<reference evidence="6 7" key="1">
    <citation type="submission" date="2016-07" db="EMBL/GenBank/DDBJ databases">
        <title>Pervasive Adenine N6-methylation of Active Genes in Fungi.</title>
        <authorList>
            <consortium name="DOE Joint Genome Institute"/>
            <person name="Mondo S.J."/>
            <person name="Dannebaum R.O."/>
            <person name="Kuo R.C."/>
            <person name="Labutti K."/>
            <person name="Haridas S."/>
            <person name="Kuo A."/>
            <person name="Salamov A."/>
            <person name="Ahrendt S.R."/>
            <person name="Lipzen A."/>
            <person name="Sullivan W."/>
            <person name="Andreopoulos W.B."/>
            <person name="Clum A."/>
            <person name="Lindquist E."/>
            <person name="Daum C."/>
            <person name="Ramamoorthy G.K."/>
            <person name="Gryganskyi A."/>
            <person name="Culley D."/>
            <person name="Magnuson J.K."/>
            <person name="James T.Y."/>
            <person name="O'Malley M.A."/>
            <person name="Stajich J.E."/>
            <person name="Spatafora J.W."/>
            <person name="Visel A."/>
            <person name="Grigoriev I.V."/>
        </authorList>
    </citation>
    <scope>NUCLEOTIDE SEQUENCE [LARGE SCALE GENOMIC DNA]</scope>
    <source>
        <strain evidence="6 7">68-887.2</strain>
    </source>
</reference>
<comment type="similarity">
    <text evidence="1">Belongs to the IUNH family.</text>
</comment>
<dbReference type="Gene3D" id="3.90.245.10">
    <property type="entry name" value="Ribonucleoside hydrolase-like"/>
    <property type="match status" value="1"/>
</dbReference>
<proteinExistence type="inferred from homology"/>
<gene>
    <name evidence="6" type="ORF">BCR39DRAFT_509134</name>
</gene>
<evidence type="ECO:0000259" key="5">
    <source>
        <dbReference type="Pfam" id="PF01156"/>
    </source>
</evidence>
<keyword evidence="2 6" id="KW-0378">Hydrolase</keyword>
<sequence length="388" mass="41880">MSPQKVIIDTDPGVDDVLAILLGLASPEIDVALINIVFGNTHAPVAHSNLLKIYHLLAQEVAAIPEAEQRYARLQGQNKTVLALGEDGPIGGDKAVAAYFHGVDGLSNISETHPHFTPSDLEPESHEHLDLSPKPSWEATLDLLKAEPEGTVTIVALGPLTNLAHSLRADPTTFARVKNVVWMGGALDVPGNTAPCAEFNCFADPYAAVSILQAAKSGLFEMIMAPLDITTPHTVPFDDLIHEAPSAPLRQFISAMLKRVRGLQASFGLPDAMEMHDPVAVWYAIAHASVPRGQSAEGWAVRGREFNVERKGELTRGMCVVDRRGTGEEGVDRTESEKLKGNSVPSLEKDRTSDKPEEGKSLPWVVVRTPGSAELRRVLLGRVFGEEV</sequence>
<organism evidence="6 7">
    <name type="scientific">Naematelia encephala</name>
    <dbReference type="NCBI Taxonomy" id="71784"/>
    <lineage>
        <taxon>Eukaryota</taxon>
        <taxon>Fungi</taxon>
        <taxon>Dikarya</taxon>
        <taxon>Basidiomycota</taxon>
        <taxon>Agaricomycotina</taxon>
        <taxon>Tremellomycetes</taxon>
        <taxon>Tremellales</taxon>
        <taxon>Naemateliaceae</taxon>
        <taxon>Naematelia</taxon>
    </lineage>
</organism>
<evidence type="ECO:0000256" key="1">
    <source>
        <dbReference type="ARBA" id="ARBA00009176"/>
    </source>
</evidence>
<dbReference type="FunCoup" id="A0A1Y2BMJ0">
    <property type="interactions" value="267"/>
</dbReference>
<dbReference type="PANTHER" id="PTHR12304:SF56">
    <property type="entry name" value="HYDROLASE, PUTATIVE (AFU_ORTHOLOGUE AFUA_1G11790)-RELATED"/>
    <property type="match status" value="1"/>
</dbReference>
<dbReference type="OrthoDB" id="5783963at2759"/>
<dbReference type="EMBL" id="MCFC01000001">
    <property type="protein sequence ID" value="ORY35375.1"/>
    <property type="molecule type" value="Genomic_DNA"/>
</dbReference>
<dbReference type="InterPro" id="IPR023186">
    <property type="entry name" value="IUNH"/>
</dbReference>
<dbReference type="Pfam" id="PF01156">
    <property type="entry name" value="IU_nuc_hydro"/>
    <property type="match status" value="1"/>
</dbReference>
<dbReference type="GO" id="GO:0005829">
    <property type="term" value="C:cytosol"/>
    <property type="evidence" value="ECO:0007669"/>
    <property type="project" value="TreeGrafter"/>
</dbReference>
<evidence type="ECO:0000256" key="2">
    <source>
        <dbReference type="ARBA" id="ARBA00022801"/>
    </source>
</evidence>
<keyword evidence="7" id="KW-1185">Reference proteome</keyword>
<dbReference type="STRING" id="71784.A0A1Y2BMJ0"/>
<dbReference type="PANTHER" id="PTHR12304">
    <property type="entry name" value="INOSINE-URIDINE PREFERRING NUCLEOSIDE HYDROLASE"/>
    <property type="match status" value="1"/>
</dbReference>
<accession>A0A1Y2BMJ0</accession>
<dbReference type="InterPro" id="IPR036452">
    <property type="entry name" value="Ribo_hydro-like"/>
</dbReference>
<comment type="caution">
    <text evidence="6">The sequence shown here is derived from an EMBL/GenBank/DDBJ whole genome shotgun (WGS) entry which is preliminary data.</text>
</comment>
<feature type="region of interest" description="Disordered" evidence="4">
    <location>
        <begin position="325"/>
        <end position="363"/>
    </location>
</feature>
<name>A0A1Y2BMJ0_9TREE</name>
<dbReference type="GO" id="GO:0006152">
    <property type="term" value="P:purine nucleoside catabolic process"/>
    <property type="evidence" value="ECO:0007669"/>
    <property type="project" value="TreeGrafter"/>
</dbReference>
<feature type="domain" description="Inosine/uridine-preferring nucleoside hydrolase" evidence="5">
    <location>
        <begin position="6"/>
        <end position="326"/>
    </location>
</feature>
<dbReference type="SUPFAM" id="SSF53590">
    <property type="entry name" value="Nucleoside hydrolase"/>
    <property type="match status" value="1"/>
</dbReference>